<gene>
    <name evidence="3" type="ORF">GM920_09255</name>
</gene>
<reference evidence="3 4" key="1">
    <citation type="submission" date="2019-11" db="EMBL/GenBank/DDBJ databases">
        <title>Description of Pedobacter sp. LMG 31462T.</title>
        <authorList>
            <person name="Carlier A."/>
            <person name="Qi S."/>
            <person name="Vandamme P."/>
        </authorList>
    </citation>
    <scope>NUCLEOTIDE SEQUENCE [LARGE SCALE GENOMIC DNA]</scope>
    <source>
        <strain evidence="3 4">LMG 31462</strain>
    </source>
</reference>
<comment type="caution">
    <text evidence="3">The sequence shown here is derived from an EMBL/GenBank/DDBJ whole genome shotgun (WGS) entry which is preliminary data.</text>
</comment>
<feature type="chain" id="PRO_5046854802" evidence="1">
    <location>
        <begin position="25"/>
        <end position="320"/>
    </location>
</feature>
<organism evidence="3 4">
    <name type="scientific">Pedobacter gandavensis</name>
    <dbReference type="NCBI Taxonomy" id="2679963"/>
    <lineage>
        <taxon>Bacteria</taxon>
        <taxon>Pseudomonadati</taxon>
        <taxon>Bacteroidota</taxon>
        <taxon>Sphingobacteriia</taxon>
        <taxon>Sphingobacteriales</taxon>
        <taxon>Sphingobacteriaceae</taxon>
        <taxon>Pedobacter</taxon>
    </lineage>
</organism>
<dbReference type="PROSITE" id="PS51257">
    <property type="entry name" value="PROKAR_LIPOPROTEIN"/>
    <property type="match status" value="1"/>
</dbReference>
<feature type="domain" description="Peptidase M28" evidence="2">
    <location>
        <begin position="102"/>
        <end position="297"/>
    </location>
</feature>
<feature type="signal peptide" evidence="1">
    <location>
        <begin position="1"/>
        <end position="24"/>
    </location>
</feature>
<sequence length="320" mass="35944">MKTYLLIPLIALLSCNSVKNQSQAQNPATLTKTEQQLLKDVETLSSDAYEGRKTGTKGAEMARTYISDRFKQLGLKPVPSLPGYEQAFTFADRSGAQISGKNLLAYIPGKTDQVIVISAHYDHVGIIRNEIYNGADDNASGVAALLDYAAYFKKNKPYHSLILAAFDAEEQGLRGSKAFVAQPPVPLEKIRLNVNMDMISHNDKDELYACGTYKYPELKKYFITSKPVIKVILGHDDPKTGSEDWTNQSDQGSFNAKNIPFLYFGVEDHKDYHKASDEYQNINKKFFINAAAAILEIINNIDKERDLQSIFREKLQMKKQ</sequence>
<name>A0ABR6EXF1_9SPHI</name>
<evidence type="ECO:0000313" key="4">
    <source>
        <dbReference type="Proteomes" id="UP000636110"/>
    </source>
</evidence>
<protein>
    <submittedName>
        <fullName evidence="3">M28 family peptidase</fullName>
    </submittedName>
</protein>
<dbReference type="PANTHER" id="PTHR12147:SF26">
    <property type="entry name" value="PEPTIDASE M28 DOMAIN-CONTAINING PROTEIN"/>
    <property type="match status" value="1"/>
</dbReference>
<dbReference type="InterPro" id="IPR007484">
    <property type="entry name" value="Peptidase_M28"/>
</dbReference>
<dbReference type="Proteomes" id="UP000636110">
    <property type="component" value="Unassembled WGS sequence"/>
</dbReference>
<evidence type="ECO:0000256" key="1">
    <source>
        <dbReference type="SAM" id="SignalP"/>
    </source>
</evidence>
<evidence type="ECO:0000313" key="3">
    <source>
        <dbReference type="EMBL" id="MBB2149098.1"/>
    </source>
</evidence>
<dbReference type="Pfam" id="PF04389">
    <property type="entry name" value="Peptidase_M28"/>
    <property type="match status" value="1"/>
</dbReference>
<accession>A0ABR6EXF1</accession>
<dbReference type="InterPro" id="IPR045175">
    <property type="entry name" value="M28_fam"/>
</dbReference>
<dbReference type="SUPFAM" id="SSF53187">
    <property type="entry name" value="Zn-dependent exopeptidases"/>
    <property type="match status" value="1"/>
</dbReference>
<dbReference type="EMBL" id="WNXC01000002">
    <property type="protein sequence ID" value="MBB2149098.1"/>
    <property type="molecule type" value="Genomic_DNA"/>
</dbReference>
<keyword evidence="4" id="KW-1185">Reference proteome</keyword>
<proteinExistence type="predicted"/>
<dbReference type="RefSeq" id="WP_182956120.1">
    <property type="nucleotide sequence ID" value="NZ_WNXC01000002.1"/>
</dbReference>
<dbReference type="Gene3D" id="3.40.630.10">
    <property type="entry name" value="Zn peptidases"/>
    <property type="match status" value="1"/>
</dbReference>
<keyword evidence="1" id="KW-0732">Signal</keyword>
<evidence type="ECO:0000259" key="2">
    <source>
        <dbReference type="Pfam" id="PF04389"/>
    </source>
</evidence>
<dbReference type="PANTHER" id="PTHR12147">
    <property type="entry name" value="METALLOPEPTIDASE M28 FAMILY MEMBER"/>
    <property type="match status" value="1"/>
</dbReference>